<dbReference type="InterPro" id="IPR036291">
    <property type="entry name" value="NAD(P)-bd_dom_sf"/>
</dbReference>
<dbReference type="InterPro" id="IPR057326">
    <property type="entry name" value="KR_dom"/>
</dbReference>
<dbReference type="InterPro" id="IPR020904">
    <property type="entry name" value="Sc_DH/Rdtase_CS"/>
</dbReference>
<reference evidence="4 5" key="1">
    <citation type="journal article" date="2015" name="Stand. Genomic Sci.">
        <title>Genomic Encyclopedia of Bacterial and Archaeal Type Strains, Phase III: the genomes of soil and plant-associated and newly described type strains.</title>
        <authorList>
            <person name="Whitman W.B."/>
            <person name="Woyke T."/>
            <person name="Klenk H.P."/>
            <person name="Zhou Y."/>
            <person name="Lilburn T.G."/>
            <person name="Beck B.J."/>
            <person name="De Vos P."/>
            <person name="Vandamme P."/>
            <person name="Eisen J.A."/>
            <person name="Garrity G."/>
            <person name="Hugenholtz P."/>
            <person name="Kyrpides N.C."/>
        </authorList>
    </citation>
    <scope>NUCLEOTIDE SEQUENCE [LARGE SCALE GENOMIC DNA]</scope>
    <source>
        <strain evidence="4 5">CGMCC 1.5364</strain>
    </source>
</reference>
<dbReference type="FunFam" id="3.40.50.720:FF:000084">
    <property type="entry name" value="Short-chain dehydrogenase reductase"/>
    <property type="match status" value="1"/>
</dbReference>
<dbReference type="PANTHER" id="PTHR42760:SF133">
    <property type="entry name" value="3-OXOACYL-[ACYL-CARRIER-PROTEIN] REDUCTASE"/>
    <property type="match status" value="1"/>
</dbReference>
<gene>
    <name evidence="4" type="ORF">IQ24_02280</name>
</gene>
<dbReference type="GO" id="GO:0016616">
    <property type="term" value="F:oxidoreductase activity, acting on the CH-OH group of donors, NAD or NADP as acceptor"/>
    <property type="evidence" value="ECO:0007669"/>
    <property type="project" value="TreeGrafter"/>
</dbReference>
<dbReference type="Pfam" id="PF13561">
    <property type="entry name" value="adh_short_C2"/>
    <property type="match status" value="1"/>
</dbReference>
<dbReference type="Gene3D" id="3.40.50.720">
    <property type="entry name" value="NAD(P)-binding Rossmann-like Domain"/>
    <property type="match status" value="1"/>
</dbReference>
<dbReference type="OrthoDB" id="7157698at2"/>
<evidence type="ECO:0000313" key="5">
    <source>
        <dbReference type="Proteomes" id="UP000316225"/>
    </source>
</evidence>
<dbReference type="PANTHER" id="PTHR42760">
    <property type="entry name" value="SHORT-CHAIN DEHYDROGENASES/REDUCTASES FAMILY MEMBER"/>
    <property type="match status" value="1"/>
</dbReference>
<comment type="similarity">
    <text evidence="1">Belongs to the short-chain dehydrogenases/reductases (SDR) family.</text>
</comment>
<evidence type="ECO:0000313" key="4">
    <source>
        <dbReference type="EMBL" id="TWI33913.1"/>
    </source>
</evidence>
<evidence type="ECO:0000256" key="2">
    <source>
        <dbReference type="ARBA" id="ARBA00023002"/>
    </source>
</evidence>
<comment type="caution">
    <text evidence="4">The sequence shown here is derived from an EMBL/GenBank/DDBJ whole genome shotgun (WGS) entry which is preliminary data.</text>
</comment>
<dbReference type="CDD" id="cd05233">
    <property type="entry name" value="SDR_c"/>
    <property type="match status" value="1"/>
</dbReference>
<feature type="domain" description="Ketoreductase" evidence="3">
    <location>
        <begin position="25"/>
        <end position="212"/>
    </location>
</feature>
<dbReference type="PRINTS" id="PR00080">
    <property type="entry name" value="SDRFAMILY"/>
</dbReference>
<accession>A0A562NP53</accession>
<sequence length="267" mass="27949">MTIQDPKTATSEQPAGTFPHRLDGKVALVVGGTGAIGTATAKLLRDAGAKIIVTYRDHPKIDAELKRLAETLGDDVTTLPADVADTPSLIALRDTIQRDFGRLDILINSAGYTVPVKHSDLDALTDELIDRMFEVNWRGQFAAIRTFAPMLKESGDGLIVSLSSIAGTNGIGSSIAYCAAKAGIDVMTKSLARSLAPEIRVLAVSPGVVDTEFVAGRGADFNTKVAQTIPVGRVASAQDVAAAITSCATMLTYSTGHNILVDGGRSL</sequence>
<proteinExistence type="inferred from homology"/>
<keyword evidence="2" id="KW-0560">Oxidoreductase</keyword>
<dbReference type="RefSeq" id="WP_145398079.1">
    <property type="nucleotide sequence ID" value="NZ_VLKU01000006.1"/>
</dbReference>
<protein>
    <submittedName>
        <fullName evidence="4">3-oxoacyl-[acyl-carrier protein] reductase</fullName>
    </submittedName>
</protein>
<dbReference type="Proteomes" id="UP000316225">
    <property type="component" value="Unassembled WGS sequence"/>
</dbReference>
<evidence type="ECO:0000259" key="3">
    <source>
        <dbReference type="SMART" id="SM00822"/>
    </source>
</evidence>
<evidence type="ECO:0000256" key="1">
    <source>
        <dbReference type="ARBA" id="ARBA00006484"/>
    </source>
</evidence>
<dbReference type="InterPro" id="IPR002347">
    <property type="entry name" value="SDR_fam"/>
</dbReference>
<dbReference type="EMBL" id="VLKU01000006">
    <property type="protein sequence ID" value="TWI33913.1"/>
    <property type="molecule type" value="Genomic_DNA"/>
</dbReference>
<dbReference type="SUPFAM" id="SSF51735">
    <property type="entry name" value="NAD(P)-binding Rossmann-fold domains"/>
    <property type="match status" value="1"/>
</dbReference>
<dbReference type="AlphaFoldDB" id="A0A562NP53"/>
<name>A0A562NP53_9RHOB</name>
<keyword evidence="5" id="KW-1185">Reference proteome</keyword>
<organism evidence="4 5">
    <name type="scientific">Paracoccus sulfuroxidans</name>
    <dbReference type="NCBI Taxonomy" id="384678"/>
    <lineage>
        <taxon>Bacteria</taxon>
        <taxon>Pseudomonadati</taxon>
        <taxon>Pseudomonadota</taxon>
        <taxon>Alphaproteobacteria</taxon>
        <taxon>Rhodobacterales</taxon>
        <taxon>Paracoccaceae</taxon>
        <taxon>Paracoccus</taxon>
    </lineage>
</organism>
<dbReference type="PROSITE" id="PS00061">
    <property type="entry name" value="ADH_SHORT"/>
    <property type="match status" value="1"/>
</dbReference>
<dbReference type="PRINTS" id="PR00081">
    <property type="entry name" value="GDHRDH"/>
</dbReference>
<dbReference type="SMART" id="SM00822">
    <property type="entry name" value="PKS_KR"/>
    <property type="match status" value="1"/>
</dbReference>